<dbReference type="Pfam" id="PF02482">
    <property type="entry name" value="Ribosomal_S30AE"/>
    <property type="match status" value="1"/>
</dbReference>
<dbReference type="InterPro" id="IPR003489">
    <property type="entry name" value="RHF/RaiA"/>
</dbReference>
<reference evidence="2 3" key="1">
    <citation type="journal article" date="2016" name="Nat. Commun.">
        <title>Thousands of microbial genomes shed light on interconnected biogeochemical processes in an aquifer system.</title>
        <authorList>
            <person name="Anantharaman K."/>
            <person name="Brown C.T."/>
            <person name="Hug L.A."/>
            <person name="Sharon I."/>
            <person name="Castelle C.J."/>
            <person name="Probst A.J."/>
            <person name="Thomas B.C."/>
            <person name="Singh A."/>
            <person name="Wilkins M.J."/>
            <person name="Karaoz U."/>
            <person name="Brodie E.L."/>
            <person name="Williams K.H."/>
            <person name="Hubbard S.S."/>
            <person name="Banfield J.F."/>
        </authorList>
    </citation>
    <scope>NUCLEOTIDE SEQUENCE [LARGE SCALE GENOMIC DNA]</scope>
</reference>
<dbReference type="Proteomes" id="UP000177480">
    <property type="component" value="Unassembled WGS sequence"/>
</dbReference>
<dbReference type="InterPro" id="IPR036567">
    <property type="entry name" value="RHF-like"/>
</dbReference>
<sequence length="137" mass="15738">METILKTKNISLTDAMRLYVEEKIVDRVEKVAGKQHASDMVLAVEVGRSTRHHRKGAVWEAKATIQWSKELLRAETAGESFQEVVDFLEEELIREVKKSKGKEHAQERRGARRAKKNATIAKVAQFRRKGRVREEGK</sequence>
<organism evidence="2 3">
    <name type="scientific">Candidatus Ryanbacteria bacterium RIFCSPHIGHO2_01_FULL_45_22</name>
    <dbReference type="NCBI Taxonomy" id="1802114"/>
    <lineage>
        <taxon>Bacteria</taxon>
        <taxon>Candidatus Ryaniibacteriota</taxon>
    </lineage>
</organism>
<dbReference type="SUPFAM" id="SSF69754">
    <property type="entry name" value="Ribosome binding protein Y (YfiA homologue)"/>
    <property type="match status" value="1"/>
</dbReference>
<feature type="compositionally biased region" description="Basic and acidic residues" evidence="1">
    <location>
        <begin position="98"/>
        <end position="109"/>
    </location>
</feature>
<evidence type="ECO:0000313" key="3">
    <source>
        <dbReference type="Proteomes" id="UP000177480"/>
    </source>
</evidence>
<name>A0A1G2FYD8_9BACT</name>
<dbReference type="AlphaFoldDB" id="A0A1G2FYD8"/>
<comment type="caution">
    <text evidence="2">The sequence shown here is derived from an EMBL/GenBank/DDBJ whole genome shotgun (WGS) entry which is preliminary data.</text>
</comment>
<evidence type="ECO:0008006" key="4">
    <source>
        <dbReference type="Google" id="ProtNLM"/>
    </source>
</evidence>
<feature type="region of interest" description="Disordered" evidence="1">
    <location>
        <begin position="98"/>
        <end position="120"/>
    </location>
</feature>
<evidence type="ECO:0000256" key="1">
    <source>
        <dbReference type="SAM" id="MobiDB-lite"/>
    </source>
</evidence>
<accession>A0A1G2FYD8</accession>
<proteinExistence type="predicted"/>
<evidence type="ECO:0000313" key="2">
    <source>
        <dbReference type="EMBL" id="OGZ43069.1"/>
    </source>
</evidence>
<protein>
    <recommendedName>
        <fullName evidence="4">Ribosomal subunit interface protein</fullName>
    </recommendedName>
</protein>
<dbReference type="EMBL" id="MHNK01000020">
    <property type="protein sequence ID" value="OGZ43069.1"/>
    <property type="molecule type" value="Genomic_DNA"/>
</dbReference>
<gene>
    <name evidence="2" type="ORF">A2719_01765</name>
</gene>
<dbReference type="STRING" id="1802114.A2719_01765"/>
<dbReference type="Gene3D" id="3.30.160.100">
    <property type="entry name" value="Ribosome hibernation promotion factor-like"/>
    <property type="match status" value="1"/>
</dbReference>